<dbReference type="NCBIfam" id="TIGR04183">
    <property type="entry name" value="Por_Secre_tail"/>
    <property type="match status" value="1"/>
</dbReference>
<proteinExistence type="predicted"/>
<sequence>MKRFVLMGVCLLVMASGIYALPLPVAGLLIVPDTLDSVPAGQTIRYPLEVLNFGDDPDVPDITFTSSEPDWVHRLVSKDGISDLADTDGDGIPDLDTLAGLVEGVPGFDTFYLDVTPPYWALPGSFDSTIVYARSSINDTVYDSATVVTIVRGTFVEEHLEEEGALELHSNFACNTLYLSFGDTSGDDVSISIFDALGRRVLSEIIEEPRAEIDLSHLSQGVYFVSVREGGSQRLRRKVIIR</sequence>
<accession>A0A532V9I0</accession>
<protein>
    <recommendedName>
        <fullName evidence="1">Secretion system C-terminal sorting domain-containing protein</fullName>
    </recommendedName>
</protein>
<evidence type="ECO:0000313" key="2">
    <source>
        <dbReference type="EMBL" id="TKJ43849.1"/>
    </source>
</evidence>
<feature type="domain" description="Secretion system C-terminal sorting" evidence="1">
    <location>
        <begin position="175"/>
        <end position="241"/>
    </location>
</feature>
<dbReference type="InterPro" id="IPR026444">
    <property type="entry name" value="Secre_tail"/>
</dbReference>
<comment type="caution">
    <text evidence="2">The sequence shown here is derived from an EMBL/GenBank/DDBJ whole genome shotgun (WGS) entry which is preliminary data.</text>
</comment>
<dbReference type="Proteomes" id="UP000317778">
    <property type="component" value="Unassembled WGS sequence"/>
</dbReference>
<dbReference type="AlphaFoldDB" id="A0A532V9I0"/>
<dbReference type="EMBL" id="NJBO01000002">
    <property type="protein sequence ID" value="TKJ43849.1"/>
    <property type="molecule type" value="Genomic_DNA"/>
</dbReference>
<evidence type="ECO:0000259" key="1">
    <source>
        <dbReference type="Pfam" id="PF18962"/>
    </source>
</evidence>
<organism evidence="2 3">
    <name type="scientific">candidate division TA06 bacterium B3_TA06</name>
    <dbReference type="NCBI Taxonomy" id="2012487"/>
    <lineage>
        <taxon>Bacteria</taxon>
        <taxon>Bacteria division TA06</taxon>
    </lineage>
</organism>
<dbReference type="Pfam" id="PF18962">
    <property type="entry name" value="Por_Secre_tail"/>
    <property type="match status" value="1"/>
</dbReference>
<evidence type="ECO:0000313" key="3">
    <source>
        <dbReference type="Proteomes" id="UP000317778"/>
    </source>
</evidence>
<reference evidence="2 3" key="1">
    <citation type="submission" date="2017-06" db="EMBL/GenBank/DDBJ databases">
        <title>Novel microbial phyla capable of carbon fixation and sulfur reduction in deep-sea sediments.</title>
        <authorList>
            <person name="Huang J."/>
            <person name="Baker B."/>
            <person name="Wang Y."/>
        </authorList>
    </citation>
    <scope>NUCLEOTIDE SEQUENCE [LARGE SCALE GENOMIC DNA]</scope>
    <source>
        <strain evidence="2">B3_TA06</strain>
    </source>
</reference>
<name>A0A532V9I0_UNCT6</name>
<gene>
    <name evidence="2" type="ORF">CEE36_01655</name>
</gene>